<feature type="signal peptide" evidence="1">
    <location>
        <begin position="1"/>
        <end position="20"/>
    </location>
</feature>
<sequence length="104" mass="11367">MRILNYLLFGLLSNSPAVLAAPAVTSTLSEECKRLEGKLDRYDYGPFAKKGQCKDGDKEREANGVKKCWICAEKRVLGADGLPIPDPLSMFRPSPSAPEPFSPP</sequence>
<organism evidence="2 3">
    <name type="scientific">Polytolypa hystricis (strain UAMH7299)</name>
    <dbReference type="NCBI Taxonomy" id="1447883"/>
    <lineage>
        <taxon>Eukaryota</taxon>
        <taxon>Fungi</taxon>
        <taxon>Dikarya</taxon>
        <taxon>Ascomycota</taxon>
        <taxon>Pezizomycotina</taxon>
        <taxon>Eurotiomycetes</taxon>
        <taxon>Eurotiomycetidae</taxon>
        <taxon>Onygenales</taxon>
        <taxon>Onygenales incertae sedis</taxon>
        <taxon>Polytolypa</taxon>
    </lineage>
</organism>
<keyword evidence="1" id="KW-0732">Signal</keyword>
<gene>
    <name evidence="2" type="ORF">AJ80_01635</name>
</gene>
<evidence type="ECO:0000313" key="3">
    <source>
        <dbReference type="Proteomes" id="UP000224634"/>
    </source>
</evidence>
<comment type="caution">
    <text evidence="2">The sequence shown here is derived from an EMBL/GenBank/DDBJ whole genome shotgun (WGS) entry which is preliminary data.</text>
</comment>
<evidence type="ECO:0000313" key="2">
    <source>
        <dbReference type="EMBL" id="PGH26689.1"/>
    </source>
</evidence>
<dbReference type="EMBL" id="PDNA01000014">
    <property type="protein sequence ID" value="PGH26689.1"/>
    <property type="molecule type" value="Genomic_DNA"/>
</dbReference>
<feature type="chain" id="PRO_5012789976" evidence="1">
    <location>
        <begin position="21"/>
        <end position="104"/>
    </location>
</feature>
<dbReference type="AlphaFoldDB" id="A0A2B7Z0C4"/>
<accession>A0A2B7Z0C4</accession>
<reference evidence="2 3" key="1">
    <citation type="submission" date="2017-10" db="EMBL/GenBank/DDBJ databases">
        <title>Comparative genomics in systemic dimorphic fungi from Ajellomycetaceae.</title>
        <authorList>
            <person name="Munoz J.F."/>
            <person name="Mcewen J.G."/>
            <person name="Clay O.K."/>
            <person name="Cuomo C.A."/>
        </authorList>
    </citation>
    <scope>NUCLEOTIDE SEQUENCE [LARGE SCALE GENOMIC DNA]</scope>
    <source>
        <strain evidence="2 3">UAMH7299</strain>
    </source>
</reference>
<keyword evidence="3" id="KW-1185">Reference proteome</keyword>
<protein>
    <submittedName>
        <fullName evidence="2">Uncharacterized protein</fullName>
    </submittedName>
</protein>
<name>A0A2B7Z0C4_POLH7</name>
<dbReference type="Proteomes" id="UP000224634">
    <property type="component" value="Unassembled WGS sequence"/>
</dbReference>
<evidence type="ECO:0000256" key="1">
    <source>
        <dbReference type="SAM" id="SignalP"/>
    </source>
</evidence>
<proteinExistence type="predicted"/>